<evidence type="ECO:0008006" key="4">
    <source>
        <dbReference type="Google" id="ProtNLM"/>
    </source>
</evidence>
<organism evidence="2 3">
    <name type="scientific">Colletotrichum godetiae</name>
    <dbReference type="NCBI Taxonomy" id="1209918"/>
    <lineage>
        <taxon>Eukaryota</taxon>
        <taxon>Fungi</taxon>
        <taxon>Dikarya</taxon>
        <taxon>Ascomycota</taxon>
        <taxon>Pezizomycotina</taxon>
        <taxon>Sordariomycetes</taxon>
        <taxon>Hypocreomycetidae</taxon>
        <taxon>Glomerellales</taxon>
        <taxon>Glomerellaceae</taxon>
        <taxon>Colletotrichum</taxon>
        <taxon>Colletotrichum acutatum species complex</taxon>
    </lineage>
</organism>
<evidence type="ECO:0000313" key="3">
    <source>
        <dbReference type="Proteomes" id="UP001224890"/>
    </source>
</evidence>
<reference evidence="2" key="1">
    <citation type="submission" date="2021-06" db="EMBL/GenBank/DDBJ databases">
        <title>Comparative genomics, transcriptomics and evolutionary studies reveal genomic signatures of adaptation to plant cell wall in hemibiotrophic fungi.</title>
        <authorList>
            <consortium name="DOE Joint Genome Institute"/>
            <person name="Baroncelli R."/>
            <person name="Diaz J.F."/>
            <person name="Benocci T."/>
            <person name="Peng M."/>
            <person name="Battaglia E."/>
            <person name="Haridas S."/>
            <person name="Andreopoulos W."/>
            <person name="Labutti K."/>
            <person name="Pangilinan J."/>
            <person name="Floch G.L."/>
            <person name="Makela M.R."/>
            <person name="Henrissat B."/>
            <person name="Grigoriev I.V."/>
            <person name="Crouch J.A."/>
            <person name="De Vries R.P."/>
            <person name="Sukno S.A."/>
            <person name="Thon M.R."/>
        </authorList>
    </citation>
    <scope>NUCLEOTIDE SEQUENCE</scope>
    <source>
        <strain evidence="2">CBS 193.32</strain>
    </source>
</reference>
<gene>
    <name evidence="2" type="ORF">BDP55DRAFT_646477</name>
</gene>
<proteinExistence type="predicted"/>
<dbReference type="EMBL" id="JAHMHR010000004">
    <property type="protein sequence ID" value="KAK1691257.1"/>
    <property type="molecule type" value="Genomic_DNA"/>
</dbReference>
<dbReference type="AlphaFoldDB" id="A0AAJ0F384"/>
<protein>
    <recommendedName>
        <fullName evidence="4">Secreted protein</fullName>
    </recommendedName>
</protein>
<feature type="signal peptide" evidence="1">
    <location>
        <begin position="1"/>
        <end position="27"/>
    </location>
</feature>
<evidence type="ECO:0000256" key="1">
    <source>
        <dbReference type="SAM" id="SignalP"/>
    </source>
</evidence>
<dbReference type="RefSeq" id="XP_060434952.1">
    <property type="nucleotide sequence ID" value="XM_060573708.1"/>
</dbReference>
<dbReference type="Proteomes" id="UP001224890">
    <property type="component" value="Unassembled WGS sequence"/>
</dbReference>
<accession>A0AAJ0F384</accession>
<comment type="caution">
    <text evidence="2">The sequence shown here is derived from an EMBL/GenBank/DDBJ whole genome shotgun (WGS) entry which is preliminary data.</text>
</comment>
<keyword evidence="3" id="KW-1185">Reference proteome</keyword>
<keyword evidence="1" id="KW-0732">Signal</keyword>
<dbReference type="GeneID" id="85458234"/>
<evidence type="ECO:0000313" key="2">
    <source>
        <dbReference type="EMBL" id="KAK1691257.1"/>
    </source>
</evidence>
<name>A0AAJ0F384_9PEZI</name>
<feature type="chain" id="PRO_5042614564" description="Secreted protein" evidence="1">
    <location>
        <begin position="28"/>
        <end position="129"/>
    </location>
</feature>
<sequence length="129" mass="14001">MLHLSCNLNQGLRLLLLLRISFCHSMASKNDQLNAQKPPSSTGLLVLTTKIPDRGTDSGRVLSSSSLLVSASQRHPNSQLMTVDWTLFAAQTPRPTSYQQCFARASRPVDLSGSAQSLVARCCAPLNYA</sequence>